<keyword evidence="9" id="KW-0479">Metal-binding</keyword>
<protein>
    <recommendedName>
        <fullName evidence="5">Oxygen sensor histidine kinase NreB</fullName>
        <ecNumber evidence="4">2.7.13.3</ecNumber>
    </recommendedName>
    <alternativeName>
        <fullName evidence="15">Nitrogen regulation protein B</fullName>
    </alternativeName>
</protein>
<organism evidence="19 20">
    <name type="scientific">Asanoa siamensis</name>
    <dbReference type="NCBI Taxonomy" id="926357"/>
    <lineage>
        <taxon>Bacteria</taxon>
        <taxon>Bacillati</taxon>
        <taxon>Actinomycetota</taxon>
        <taxon>Actinomycetes</taxon>
        <taxon>Micromonosporales</taxon>
        <taxon>Micromonosporaceae</taxon>
        <taxon>Asanoa</taxon>
    </lineage>
</organism>
<sequence>MPNAMPWELADEGTLRWMRYANLAPYALLVILAAVSPLLTESTDETWTILGLCLLAAVWVFGLYSLRPAWRVRPALMAVFFVGFYVLLLLLILEAPWFGFLTPAGYFFAFGVLRWPWRIPGVAAVAVAAGIAQASGISFDSGQAIGWYAAIILVNAAPMCAFAWIDWHTDLQAVERDRALAELSEANRRLEATLAENAALHERLVTQAREAGVHDERQRMAGEIHDTLAQGLTGIITQLQAAEQASGESDRWRRHLSAATDLARESLREARRSVHALRPEPLRDARLAEALAGVAQRWSARHGIPVEVTTTGTERPMSPDVELALLRTAQEALANVAAHAGAGRVGLTLSYLDGEVALDVRDDGCGFDPAAPPESAKGGGYGLFAMRQRIEGVSGTLQVESEPHTGTAISAAVPA</sequence>
<keyword evidence="17" id="KW-0812">Transmembrane</keyword>
<keyword evidence="8" id="KW-0808">Transferase</keyword>
<gene>
    <name evidence="19" type="ORF">Asi02nite_47180</name>
</gene>
<keyword evidence="10 19" id="KW-0418">Kinase</keyword>
<dbReference type="PROSITE" id="PS50109">
    <property type="entry name" value="HIS_KIN"/>
    <property type="match status" value="1"/>
</dbReference>
<name>A0ABQ4CV86_9ACTN</name>
<dbReference type="CDD" id="cd16917">
    <property type="entry name" value="HATPase_UhpB-NarQ-NarX-like"/>
    <property type="match status" value="1"/>
</dbReference>
<dbReference type="PRINTS" id="PR00344">
    <property type="entry name" value="BCTRLSENSOR"/>
</dbReference>
<evidence type="ECO:0000256" key="17">
    <source>
        <dbReference type="SAM" id="Phobius"/>
    </source>
</evidence>
<evidence type="ECO:0000256" key="9">
    <source>
        <dbReference type="ARBA" id="ARBA00022723"/>
    </source>
</evidence>
<dbReference type="GO" id="GO:0016301">
    <property type="term" value="F:kinase activity"/>
    <property type="evidence" value="ECO:0007669"/>
    <property type="project" value="UniProtKB-KW"/>
</dbReference>
<evidence type="ECO:0000256" key="12">
    <source>
        <dbReference type="ARBA" id="ARBA00023012"/>
    </source>
</evidence>
<keyword evidence="11" id="KW-0408">Iron</keyword>
<dbReference type="Pfam" id="PF07730">
    <property type="entry name" value="HisKA_3"/>
    <property type="match status" value="1"/>
</dbReference>
<dbReference type="InterPro" id="IPR050482">
    <property type="entry name" value="Sensor_HK_TwoCompSys"/>
</dbReference>
<evidence type="ECO:0000256" key="13">
    <source>
        <dbReference type="ARBA" id="ARBA00023014"/>
    </source>
</evidence>
<dbReference type="SUPFAM" id="SSF55874">
    <property type="entry name" value="ATPase domain of HSP90 chaperone/DNA topoisomerase II/histidine kinase"/>
    <property type="match status" value="1"/>
</dbReference>
<feature type="transmembrane region" description="Helical" evidence="17">
    <location>
        <begin position="146"/>
        <end position="165"/>
    </location>
</feature>
<evidence type="ECO:0000256" key="3">
    <source>
        <dbReference type="ARBA" id="ARBA00004496"/>
    </source>
</evidence>
<dbReference type="PANTHER" id="PTHR24421">
    <property type="entry name" value="NITRATE/NITRITE SENSOR PROTEIN NARX-RELATED"/>
    <property type="match status" value="1"/>
</dbReference>
<keyword evidence="13" id="KW-0411">Iron-sulfur</keyword>
<comment type="function">
    <text evidence="14">Member of the two-component regulatory system NreB/NreC involved in the control of dissimilatory nitrate/nitrite reduction in response to oxygen. NreB functions as a direct oxygen sensor histidine kinase which is autophosphorylated, in the absence of oxygen, probably at the conserved histidine residue, and transfers its phosphate group probably to a conserved aspartate residue of NreC. NreB/NreC activates the expression of the nitrate (narGHJI) and nitrite (nir) reductase operons, as well as the putative nitrate transporter gene narT.</text>
</comment>
<dbReference type="InterPro" id="IPR004358">
    <property type="entry name" value="Sig_transdc_His_kin-like_C"/>
</dbReference>
<keyword evidence="17" id="KW-0472">Membrane</keyword>
<dbReference type="Gene3D" id="1.20.5.1930">
    <property type="match status" value="1"/>
</dbReference>
<evidence type="ECO:0000256" key="14">
    <source>
        <dbReference type="ARBA" id="ARBA00024827"/>
    </source>
</evidence>
<keyword evidence="16" id="KW-0175">Coiled coil</keyword>
<dbReference type="InterPro" id="IPR011712">
    <property type="entry name" value="Sig_transdc_His_kin_sub3_dim/P"/>
</dbReference>
<reference evidence="19 20" key="1">
    <citation type="submission" date="2021-01" db="EMBL/GenBank/DDBJ databases">
        <title>Whole genome shotgun sequence of Asanoa siamensis NBRC 107932.</title>
        <authorList>
            <person name="Komaki H."/>
            <person name="Tamura T."/>
        </authorList>
    </citation>
    <scope>NUCLEOTIDE SEQUENCE [LARGE SCALE GENOMIC DNA]</scope>
    <source>
        <strain evidence="19 20">NBRC 107932</strain>
    </source>
</reference>
<feature type="coiled-coil region" evidence="16">
    <location>
        <begin position="176"/>
        <end position="203"/>
    </location>
</feature>
<feature type="transmembrane region" description="Helical" evidence="17">
    <location>
        <begin position="78"/>
        <end position="99"/>
    </location>
</feature>
<evidence type="ECO:0000256" key="6">
    <source>
        <dbReference type="ARBA" id="ARBA00022485"/>
    </source>
</evidence>
<dbReference type="Gene3D" id="3.30.565.10">
    <property type="entry name" value="Histidine kinase-like ATPase, C-terminal domain"/>
    <property type="match status" value="1"/>
</dbReference>
<evidence type="ECO:0000256" key="4">
    <source>
        <dbReference type="ARBA" id="ARBA00012438"/>
    </source>
</evidence>
<evidence type="ECO:0000256" key="16">
    <source>
        <dbReference type="SAM" id="Coils"/>
    </source>
</evidence>
<feature type="transmembrane region" description="Helical" evidence="17">
    <location>
        <begin position="119"/>
        <end position="139"/>
    </location>
</feature>
<feature type="transmembrane region" description="Helical" evidence="17">
    <location>
        <begin position="20"/>
        <end position="40"/>
    </location>
</feature>
<dbReference type="SMART" id="SM00387">
    <property type="entry name" value="HATPase_c"/>
    <property type="match status" value="1"/>
</dbReference>
<evidence type="ECO:0000256" key="1">
    <source>
        <dbReference type="ARBA" id="ARBA00000085"/>
    </source>
</evidence>
<evidence type="ECO:0000313" key="20">
    <source>
        <dbReference type="Proteomes" id="UP000604117"/>
    </source>
</evidence>
<keyword evidence="20" id="KW-1185">Reference proteome</keyword>
<feature type="domain" description="Histidine kinase" evidence="18">
    <location>
        <begin position="223"/>
        <end position="415"/>
    </location>
</feature>
<comment type="catalytic activity">
    <reaction evidence="1">
        <text>ATP + protein L-histidine = ADP + protein N-phospho-L-histidine.</text>
        <dbReference type="EC" id="2.7.13.3"/>
    </reaction>
</comment>
<dbReference type="Proteomes" id="UP000604117">
    <property type="component" value="Unassembled WGS sequence"/>
</dbReference>
<dbReference type="RefSeq" id="WP_203716081.1">
    <property type="nucleotide sequence ID" value="NZ_BONE01000040.1"/>
</dbReference>
<dbReference type="InterPro" id="IPR003594">
    <property type="entry name" value="HATPase_dom"/>
</dbReference>
<comment type="cofactor">
    <cofactor evidence="2">
        <name>[4Fe-4S] cluster</name>
        <dbReference type="ChEBI" id="CHEBI:49883"/>
    </cofactor>
</comment>
<keyword evidence="6" id="KW-0004">4Fe-4S</keyword>
<evidence type="ECO:0000256" key="11">
    <source>
        <dbReference type="ARBA" id="ARBA00023004"/>
    </source>
</evidence>
<evidence type="ECO:0000256" key="10">
    <source>
        <dbReference type="ARBA" id="ARBA00022777"/>
    </source>
</evidence>
<evidence type="ECO:0000256" key="15">
    <source>
        <dbReference type="ARBA" id="ARBA00030800"/>
    </source>
</evidence>
<evidence type="ECO:0000313" key="19">
    <source>
        <dbReference type="EMBL" id="GIF75200.1"/>
    </source>
</evidence>
<comment type="caution">
    <text evidence="19">The sequence shown here is derived from an EMBL/GenBank/DDBJ whole genome shotgun (WGS) entry which is preliminary data.</text>
</comment>
<dbReference type="EC" id="2.7.13.3" evidence="4"/>
<dbReference type="EMBL" id="BONE01000040">
    <property type="protein sequence ID" value="GIF75200.1"/>
    <property type="molecule type" value="Genomic_DNA"/>
</dbReference>
<evidence type="ECO:0000256" key="5">
    <source>
        <dbReference type="ARBA" id="ARBA00017322"/>
    </source>
</evidence>
<dbReference type="InterPro" id="IPR005467">
    <property type="entry name" value="His_kinase_dom"/>
</dbReference>
<keyword evidence="17" id="KW-1133">Transmembrane helix</keyword>
<keyword evidence="7" id="KW-0963">Cytoplasm</keyword>
<comment type="subcellular location">
    <subcellularLocation>
        <location evidence="3">Cytoplasm</location>
    </subcellularLocation>
</comment>
<accession>A0ABQ4CV86</accession>
<dbReference type="PANTHER" id="PTHR24421:SF62">
    <property type="entry name" value="SENSORY TRANSDUCTION HISTIDINE KINASE"/>
    <property type="match status" value="1"/>
</dbReference>
<dbReference type="Pfam" id="PF02518">
    <property type="entry name" value="HATPase_c"/>
    <property type="match status" value="1"/>
</dbReference>
<feature type="transmembrane region" description="Helical" evidence="17">
    <location>
        <begin position="46"/>
        <end position="66"/>
    </location>
</feature>
<evidence type="ECO:0000256" key="8">
    <source>
        <dbReference type="ARBA" id="ARBA00022679"/>
    </source>
</evidence>
<evidence type="ECO:0000256" key="7">
    <source>
        <dbReference type="ARBA" id="ARBA00022490"/>
    </source>
</evidence>
<proteinExistence type="predicted"/>
<dbReference type="InterPro" id="IPR036890">
    <property type="entry name" value="HATPase_C_sf"/>
</dbReference>
<dbReference type="InterPro" id="IPR017205">
    <property type="entry name" value="Sig_transdc_His_kinase_ChrS"/>
</dbReference>
<keyword evidence="12" id="KW-0902">Two-component regulatory system</keyword>
<evidence type="ECO:0000256" key="2">
    <source>
        <dbReference type="ARBA" id="ARBA00001966"/>
    </source>
</evidence>
<dbReference type="PIRSF" id="PIRSF037434">
    <property type="entry name" value="STHK_ChrS"/>
    <property type="match status" value="1"/>
</dbReference>
<evidence type="ECO:0000259" key="18">
    <source>
        <dbReference type="PROSITE" id="PS50109"/>
    </source>
</evidence>